<dbReference type="EMBL" id="CP002964">
    <property type="protein sequence ID" value="AFK05694.1"/>
    <property type="molecule type" value="Genomic_DNA"/>
</dbReference>
<sequence length="144" mass="16164">MKNHVFICLCFTLLLSSFASKGQLFIITNGFYGSAPKPNDCPSGNGCCATDVILYEKELKGLDFTNKNIYQVQKRGRKIRFVFFKTIKEPQNQGFFGVGIGDVTLPQGLSKELGLKSIKLKKGNYKVRKNKNSVFVDVPIFIEK</sequence>
<feature type="signal peptide" evidence="1">
    <location>
        <begin position="1"/>
        <end position="21"/>
    </location>
</feature>
<protein>
    <submittedName>
        <fullName evidence="2">Uncharacterized protein</fullName>
    </submittedName>
</protein>
<geneLocation type="plasmid" evidence="2 3">
    <name>pEMTOL03</name>
</geneLocation>
<proteinExistence type="predicted"/>
<organism evidence="2 3">
    <name type="scientific">Emticicia oligotrophica (strain DSM 17448 / CIP 109782 / MTCC 6937 / GPTSA100-15)</name>
    <dbReference type="NCBI Taxonomy" id="929562"/>
    <lineage>
        <taxon>Bacteria</taxon>
        <taxon>Pseudomonadati</taxon>
        <taxon>Bacteroidota</taxon>
        <taxon>Cytophagia</taxon>
        <taxon>Cytophagales</taxon>
        <taxon>Leadbetterellaceae</taxon>
        <taxon>Emticicia</taxon>
    </lineage>
</organism>
<evidence type="ECO:0000256" key="1">
    <source>
        <dbReference type="SAM" id="SignalP"/>
    </source>
</evidence>
<name>A0ABM5N8I0_EMTOG</name>
<reference evidence="2 3" key="1">
    <citation type="submission" date="2011-07" db="EMBL/GenBank/DDBJ databases">
        <title>The complete genome of plasmid 3 of Emticicia oligotrophica DSM 17448.</title>
        <authorList>
            <consortium name="US DOE Joint Genome Institute (JGI-PGF)"/>
            <person name="Lucas S."/>
            <person name="Han J."/>
            <person name="Lapidus A."/>
            <person name="Bruce D."/>
            <person name="Goodwin L."/>
            <person name="Pitluck S."/>
            <person name="Peters L."/>
            <person name="Kyrpides N."/>
            <person name="Mavromatis K."/>
            <person name="Ivanova N."/>
            <person name="Ovchinnikova G."/>
            <person name="Teshima H."/>
            <person name="Detter J.C."/>
            <person name="Tapia R."/>
            <person name="Han C."/>
            <person name="Land M."/>
            <person name="Hauser L."/>
            <person name="Markowitz V."/>
            <person name="Cheng J.-F."/>
            <person name="Hugenholtz P."/>
            <person name="Woyke T."/>
            <person name="Wu D."/>
            <person name="Tindall B."/>
            <person name="Pomrenke H."/>
            <person name="Brambilla E."/>
            <person name="Klenk H.-P."/>
            <person name="Eisen J.A."/>
        </authorList>
    </citation>
    <scope>NUCLEOTIDE SEQUENCE [LARGE SCALE GENOMIC DNA]</scope>
    <source>
        <strain evidence="3">DSM 17448 / GPTSA100-15</strain>
        <plasmid evidence="2 3">pEMTOL03</plasmid>
    </source>
</reference>
<dbReference type="RefSeq" id="WP_015026360.1">
    <property type="nucleotide sequence ID" value="NC_018743.1"/>
</dbReference>
<gene>
    <name evidence="2" type="ordered locus">Emtol_0064</name>
</gene>
<keyword evidence="1" id="KW-0732">Signal</keyword>
<feature type="chain" id="PRO_5045075071" evidence="1">
    <location>
        <begin position="22"/>
        <end position="144"/>
    </location>
</feature>
<evidence type="ECO:0000313" key="2">
    <source>
        <dbReference type="EMBL" id="AFK05694.1"/>
    </source>
</evidence>
<dbReference type="Proteomes" id="UP000002875">
    <property type="component" value="Plasmid pEMTOL03"/>
</dbReference>
<accession>A0ABM5N8I0</accession>
<evidence type="ECO:0000313" key="3">
    <source>
        <dbReference type="Proteomes" id="UP000002875"/>
    </source>
</evidence>
<keyword evidence="3" id="KW-1185">Reference proteome</keyword>
<keyword evidence="2" id="KW-0614">Plasmid</keyword>